<organism evidence="1 2">
    <name type="scientific">Puccinia graminis f. sp. tritici</name>
    <dbReference type="NCBI Taxonomy" id="56615"/>
    <lineage>
        <taxon>Eukaryota</taxon>
        <taxon>Fungi</taxon>
        <taxon>Dikarya</taxon>
        <taxon>Basidiomycota</taxon>
        <taxon>Pucciniomycotina</taxon>
        <taxon>Pucciniomycetes</taxon>
        <taxon>Pucciniales</taxon>
        <taxon>Pucciniaceae</taxon>
        <taxon>Puccinia</taxon>
    </lineage>
</organism>
<dbReference type="Proteomes" id="UP000325313">
    <property type="component" value="Unassembled WGS sequence"/>
</dbReference>
<dbReference type="InterPro" id="IPR045107">
    <property type="entry name" value="SAC3/GANP/THP3"/>
</dbReference>
<dbReference type="PANTHER" id="PTHR12436">
    <property type="entry name" value="80 KDA MCM3-ASSOCIATED PROTEIN"/>
    <property type="match status" value="1"/>
</dbReference>
<evidence type="ECO:0000313" key="1">
    <source>
        <dbReference type="EMBL" id="KAA1082165.1"/>
    </source>
</evidence>
<dbReference type="GO" id="GO:0005634">
    <property type="term" value="C:nucleus"/>
    <property type="evidence" value="ECO:0007669"/>
    <property type="project" value="TreeGrafter"/>
</dbReference>
<dbReference type="EMBL" id="VDEP01000439">
    <property type="protein sequence ID" value="KAA1082165.1"/>
    <property type="molecule type" value="Genomic_DNA"/>
</dbReference>
<comment type="caution">
    <text evidence="1">The sequence shown here is derived from an EMBL/GenBank/DDBJ whole genome shotgun (WGS) entry which is preliminary data.</text>
</comment>
<gene>
    <name evidence="1" type="ORF">PGTUg99_024768</name>
</gene>
<sequence length="160" mass="18215">MSSTQSSWPPSLKEFVNQTFARCSDSNRADVEAELKSLIFEAYKNGKLWTINWADVQLQTLLPVTKRKQNPLLFSAASPVIDVDDEDDRRQKRLRRFDKIPATTSSVHGLHITIYDEGDAYANVSADYQKNIPDWDHHTIVGCSQKLEKPYLRLTSVGAF</sequence>
<protein>
    <submittedName>
        <fullName evidence="1">Uncharacterized protein</fullName>
    </submittedName>
</protein>
<proteinExistence type="predicted"/>
<accession>A0A5B0MYX9</accession>
<dbReference type="AlphaFoldDB" id="A0A5B0MYX9"/>
<reference evidence="1 2" key="1">
    <citation type="submission" date="2019-05" db="EMBL/GenBank/DDBJ databases">
        <title>Emergence of the Ug99 lineage of the wheat stem rust pathogen through somatic hybridization.</title>
        <authorList>
            <person name="Li F."/>
            <person name="Upadhyaya N.M."/>
            <person name="Sperschneider J."/>
            <person name="Matny O."/>
            <person name="Nguyen-Phuc H."/>
            <person name="Mago R."/>
            <person name="Raley C."/>
            <person name="Miller M.E."/>
            <person name="Silverstein K.A.T."/>
            <person name="Henningsen E."/>
            <person name="Hirsch C.D."/>
            <person name="Visser B."/>
            <person name="Pretorius Z.A."/>
            <person name="Steffenson B.J."/>
            <person name="Schwessinger B."/>
            <person name="Dodds P.N."/>
            <person name="Figueroa M."/>
        </authorList>
    </citation>
    <scope>NUCLEOTIDE SEQUENCE [LARGE SCALE GENOMIC DNA]</scope>
    <source>
        <strain evidence="1 2">Ug99</strain>
    </source>
</reference>
<dbReference type="PANTHER" id="PTHR12436:SF4">
    <property type="entry name" value="LEUKOCYTE RECEPTOR CLUSTER MEMBER 8"/>
    <property type="match status" value="1"/>
</dbReference>
<name>A0A5B0MYX9_PUCGR</name>
<evidence type="ECO:0000313" key="2">
    <source>
        <dbReference type="Proteomes" id="UP000325313"/>
    </source>
</evidence>